<dbReference type="Gene3D" id="3.90.1150.10">
    <property type="entry name" value="Aspartate Aminotransferase, domain 1"/>
    <property type="match status" value="1"/>
</dbReference>
<evidence type="ECO:0000313" key="7">
    <source>
        <dbReference type="Proteomes" id="UP000274593"/>
    </source>
</evidence>
<dbReference type="InterPro" id="IPR054542">
    <property type="entry name" value="Cys_met_metab_PP"/>
</dbReference>
<dbReference type="Gene3D" id="3.40.640.10">
    <property type="entry name" value="Type I PLP-dependent aspartate aminotransferase-like (Major domain)"/>
    <property type="match status" value="1"/>
</dbReference>
<keyword evidence="6" id="KW-0808">Transferase</keyword>
<gene>
    <name evidence="6" type="ORF">D6T69_03465</name>
</gene>
<evidence type="ECO:0000313" key="6">
    <source>
        <dbReference type="EMBL" id="AZJ34637.1"/>
    </source>
</evidence>
<dbReference type="PANTHER" id="PTHR11808">
    <property type="entry name" value="TRANS-SULFURATION ENZYME FAMILY MEMBER"/>
    <property type="match status" value="1"/>
</dbReference>
<dbReference type="GO" id="GO:0030170">
    <property type="term" value="F:pyridoxal phosphate binding"/>
    <property type="evidence" value="ECO:0007669"/>
    <property type="project" value="InterPro"/>
</dbReference>
<dbReference type="GO" id="GO:0005737">
    <property type="term" value="C:cytoplasm"/>
    <property type="evidence" value="ECO:0007669"/>
    <property type="project" value="TreeGrafter"/>
</dbReference>
<evidence type="ECO:0000256" key="3">
    <source>
        <dbReference type="ARBA" id="ARBA00022898"/>
    </source>
</evidence>
<dbReference type="GO" id="GO:0003962">
    <property type="term" value="F:cystathionine gamma-synthase activity"/>
    <property type="evidence" value="ECO:0007669"/>
    <property type="project" value="UniProtKB-EC"/>
</dbReference>
<reference evidence="6 7" key="1">
    <citation type="submission" date="2018-09" db="EMBL/GenBank/DDBJ databases">
        <title>Insights into the microbiota of Asian seabass (Lates calcarifer) with tenacibaculosis symptoms and description of sp. nov. Tenacibaculum singaporense.</title>
        <authorList>
            <person name="Miyake S."/>
            <person name="Soh M."/>
            <person name="Azman M.N."/>
            <person name="Ngoh S.Y."/>
            <person name="Orban L."/>
        </authorList>
    </citation>
    <scope>NUCLEOTIDE SEQUENCE [LARGE SCALE GENOMIC DNA]</scope>
    <source>
        <strain evidence="6 7">DSM 106434</strain>
    </source>
</reference>
<dbReference type="EC" id="2.5.1.48" evidence="6"/>
<dbReference type="SUPFAM" id="SSF53383">
    <property type="entry name" value="PLP-dependent transferases"/>
    <property type="match status" value="1"/>
</dbReference>
<comment type="similarity">
    <text evidence="2 5">Belongs to the trans-sulfuration enzymes family.</text>
</comment>
<evidence type="ECO:0000256" key="4">
    <source>
        <dbReference type="PIRSR" id="PIRSR001434-2"/>
    </source>
</evidence>
<evidence type="ECO:0000256" key="5">
    <source>
        <dbReference type="RuleBase" id="RU362118"/>
    </source>
</evidence>
<accession>A0A3Q8RSH3</accession>
<dbReference type="AlphaFoldDB" id="A0A3Q8RSH3"/>
<dbReference type="PIRSF" id="PIRSF001434">
    <property type="entry name" value="CGS"/>
    <property type="match status" value="1"/>
</dbReference>
<dbReference type="InterPro" id="IPR015422">
    <property type="entry name" value="PyrdxlP-dep_Trfase_small"/>
</dbReference>
<dbReference type="InterPro" id="IPR015421">
    <property type="entry name" value="PyrdxlP-dep_Trfase_major"/>
</dbReference>
<dbReference type="GO" id="GO:0019343">
    <property type="term" value="P:cysteine biosynthetic process via cystathionine"/>
    <property type="evidence" value="ECO:0007669"/>
    <property type="project" value="TreeGrafter"/>
</dbReference>
<dbReference type="GO" id="GO:0004123">
    <property type="term" value="F:cystathionine gamma-lyase activity"/>
    <property type="evidence" value="ECO:0007669"/>
    <property type="project" value="TreeGrafter"/>
</dbReference>
<dbReference type="PANTHER" id="PTHR11808:SF15">
    <property type="entry name" value="CYSTATHIONINE GAMMA-LYASE"/>
    <property type="match status" value="1"/>
</dbReference>
<dbReference type="KEGG" id="tsig:D6T69_03465"/>
<protein>
    <submittedName>
        <fullName evidence="6">Cystathionine gamma-synthase</fullName>
        <ecNumber evidence="6">2.5.1.48</ecNumber>
    </submittedName>
</protein>
<keyword evidence="7" id="KW-1185">Reference proteome</keyword>
<dbReference type="FunFam" id="3.40.640.10:FF:000009">
    <property type="entry name" value="Cystathionine gamma-synthase homolog"/>
    <property type="match status" value="1"/>
</dbReference>
<dbReference type="Pfam" id="PF01053">
    <property type="entry name" value="Cys_Met_Meta_PP"/>
    <property type="match status" value="1"/>
</dbReference>
<dbReference type="CDD" id="cd00614">
    <property type="entry name" value="CGS_like"/>
    <property type="match status" value="1"/>
</dbReference>
<dbReference type="RefSeq" id="WP_125066470.1">
    <property type="nucleotide sequence ID" value="NZ_CP032548.1"/>
</dbReference>
<dbReference type="Proteomes" id="UP000274593">
    <property type="component" value="Chromosome"/>
</dbReference>
<organism evidence="6 7">
    <name type="scientific">Tenacibaculum singaporense</name>
    <dbReference type="NCBI Taxonomy" id="2358479"/>
    <lineage>
        <taxon>Bacteria</taxon>
        <taxon>Pseudomonadati</taxon>
        <taxon>Bacteroidota</taxon>
        <taxon>Flavobacteriia</taxon>
        <taxon>Flavobacteriales</taxon>
        <taxon>Flavobacteriaceae</taxon>
        <taxon>Tenacibaculum</taxon>
    </lineage>
</organism>
<dbReference type="GO" id="GO:0019346">
    <property type="term" value="P:transsulfuration"/>
    <property type="evidence" value="ECO:0007669"/>
    <property type="project" value="InterPro"/>
</dbReference>
<dbReference type="InterPro" id="IPR015424">
    <property type="entry name" value="PyrdxlP-dep_Trfase"/>
</dbReference>
<keyword evidence="3 4" id="KW-0663">Pyridoxal phosphate</keyword>
<evidence type="ECO:0000256" key="1">
    <source>
        <dbReference type="ARBA" id="ARBA00001933"/>
    </source>
</evidence>
<evidence type="ECO:0000256" key="2">
    <source>
        <dbReference type="ARBA" id="ARBA00009077"/>
    </source>
</evidence>
<feature type="modified residue" description="N6-(pyridoxal phosphate)lysine" evidence="4">
    <location>
        <position position="197"/>
    </location>
</feature>
<name>A0A3Q8RSH3_9FLAO</name>
<dbReference type="NCBIfam" id="NF005871">
    <property type="entry name" value="PRK07811.1"/>
    <property type="match status" value="1"/>
</dbReference>
<dbReference type="EMBL" id="CP032548">
    <property type="protein sequence ID" value="AZJ34637.1"/>
    <property type="molecule type" value="Genomic_DNA"/>
</dbReference>
<dbReference type="InterPro" id="IPR000277">
    <property type="entry name" value="Cys/Met-Metab_PyrdxlP-dep_enz"/>
</dbReference>
<sequence length="382" mass="41766">MKFNTKTIHGGQKPEEATGAVMPPIFQTSTYAQSSPGVNKGYAYSRSANPTRTALESAFATLENGTHGFAFSSGLSAIDCVLRTLNSGDEVIAGDDIYGGTYRMFTNMFEKYGLKFRYVDMNEVTNVTNAISEKTKLIWIETPTNPLMKIADIEEITKAVKNIKTSIVVAVDNTFATPYLQRPLDLGVDIVMHSATKYLGGHSDLVMGALMVKDAKLAEQLHFIQFAAGAIAGPMDSFLALRGVKTLHLRMQRHCENGKAVAQYLLEHPKVSEVFYPGLEKHPNHGIAKKQMDDFGGMVSFRLKDQSKQAALSFLENTKIFTLAESLGGVESLVSHPVTMTHASIPEADRLKIGITDSLIRLSVGVEDIEDLLADLEQALSK</sequence>
<dbReference type="PROSITE" id="PS00868">
    <property type="entry name" value="CYS_MET_METAB_PP"/>
    <property type="match status" value="1"/>
</dbReference>
<proteinExistence type="inferred from homology"/>
<comment type="cofactor">
    <cofactor evidence="1 5">
        <name>pyridoxal 5'-phosphate</name>
        <dbReference type="ChEBI" id="CHEBI:597326"/>
    </cofactor>
</comment>
<dbReference type="FunFam" id="3.90.1150.10:FF:000008">
    <property type="entry name" value="Cystathionine gamma-synthase"/>
    <property type="match status" value="1"/>
</dbReference>